<name>A1ZEA4_MICM2</name>
<dbReference type="AlphaFoldDB" id="A1ZEA4"/>
<evidence type="ECO:0000313" key="3">
    <source>
        <dbReference type="Proteomes" id="UP000004095"/>
    </source>
</evidence>
<dbReference type="RefSeq" id="WP_002693988.1">
    <property type="nucleotide sequence ID" value="NZ_AAWS01000003.1"/>
</dbReference>
<feature type="domain" description="Lipocalin-like" evidence="1">
    <location>
        <begin position="23"/>
        <end position="117"/>
    </location>
</feature>
<dbReference type="Pfam" id="PF13648">
    <property type="entry name" value="Lipocalin_4"/>
    <property type="match status" value="1"/>
</dbReference>
<organism evidence="2 3">
    <name type="scientific">Microscilla marina ATCC 23134</name>
    <dbReference type="NCBI Taxonomy" id="313606"/>
    <lineage>
        <taxon>Bacteria</taxon>
        <taxon>Pseudomonadati</taxon>
        <taxon>Bacteroidota</taxon>
        <taxon>Cytophagia</taxon>
        <taxon>Cytophagales</taxon>
        <taxon>Microscillaceae</taxon>
        <taxon>Microscilla</taxon>
    </lineage>
</organism>
<sequence>MIALVGWLQSCAGGNEQERTTVVGEWKISHQAQVEAMSAEERQFYDNLSDDKKEEIREATQIEYYFHTDGRFEKIHKNRTDTGKWQLSADRKLLTITYDDGKELKLVVKKLTNEQLRVGTDYGMRRTDIVLEPY</sequence>
<comment type="caution">
    <text evidence="2">The sequence shown here is derived from an EMBL/GenBank/DDBJ whole genome shotgun (WGS) entry which is preliminary data.</text>
</comment>
<evidence type="ECO:0000259" key="1">
    <source>
        <dbReference type="Pfam" id="PF13648"/>
    </source>
</evidence>
<keyword evidence="3" id="KW-1185">Reference proteome</keyword>
<dbReference type="InterPro" id="IPR024311">
    <property type="entry name" value="Lipocalin-like"/>
</dbReference>
<dbReference type="EMBL" id="AAWS01000003">
    <property type="protein sequence ID" value="EAY31412.1"/>
    <property type="molecule type" value="Genomic_DNA"/>
</dbReference>
<reference evidence="2 3" key="1">
    <citation type="submission" date="2007-01" db="EMBL/GenBank/DDBJ databases">
        <authorList>
            <person name="Haygood M."/>
            <person name="Podell S."/>
            <person name="Anderson C."/>
            <person name="Hopkinson B."/>
            <person name="Roe K."/>
            <person name="Barbeau K."/>
            <person name="Gaasterland T."/>
            <person name="Ferriera S."/>
            <person name="Johnson J."/>
            <person name="Kravitz S."/>
            <person name="Beeson K."/>
            <person name="Sutton G."/>
            <person name="Rogers Y.-H."/>
            <person name="Friedman R."/>
            <person name="Frazier M."/>
            <person name="Venter J.C."/>
        </authorList>
    </citation>
    <scope>NUCLEOTIDE SEQUENCE [LARGE SCALE GENOMIC DNA]</scope>
    <source>
        <strain evidence="2 3">ATCC 23134</strain>
    </source>
</reference>
<protein>
    <recommendedName>
        <fullName evidence="1">Lipocalin-like domain-containing protein</fullName>
    </recommendedName>
</protein>
<evidence type="ECO:0000313" key="2">
    <source>
        <dbReference type="EMBL" id="EAY31412.1"/>
    </source>
</evidence>
<gene>
    <name evidence="2" type="ORF">M23134_04245</name>
</gene>
<accession>A1ZEA4</accession>
<dbReference type="Proteomes" id="UP000004095">
    <property type="component" value="Unassembled WGS sequence"/>
</dbReference>
<proteinExistence type="predicted"/>